<dbReference type="InterPro" id="IPR015815">
    <property type="entry name" value="HIBADH-related"/>
</dbReference>
<dbReference type="EMBL" id="CP091196">
    <property type="protein sequence ID" value="UQS23563.1"/>
    <property type="molecule type" value="Genomic_DNA"/>
</dbReference>
<dbReference type="SUPFAM" id="SSF51735">
    <property type="entry name" value="NAD(P)-binding Rossmann-fold domains"/>
    <property type="match status" value="1"/>
</dbReference>
<dbReference type="PANTHER" id="PTHR43580">
    <property type="entry name" value="OXIDOREDUCTASE GLYR1-RELATED"/>
    <property type="match status" value="1"/>
</dbReference>
<evidence type="ECO:0000256" key="1">
    <source>
        <dbReference type="ARBA" id="ARBA00009080"/>
    </source>
</evidence>
<organism evidence="6 7">
    <name type="scientific">Amycolatopsis thermalba</name>
    <dbReference type="NCBI Taxonomy" id="944492"/>
    <lineage>
        <taxon>Bacteria</taxon>
        <taxon>Bacillati</taxon>
        <taxon>Actinomycetota</taxon>
        <taxon>Actinomycetes</taxon>
        <taxon>Pseudonocardiales</taxon>
        <taxon>Pseudonocardiaceae</taxon>
        <taxon>Amycolatopsis</taxon>
    </lineage>
</organism>
<dbReference type="Gene3D" id="1.10.1040.10">
    <property type="entry name" value="N-(1-d-carboxylethyl)-l-norvaline Dehydrogenase, domain 2"/>
    <property type="match status" value="1"/>
</dbReference>
<gene>
    <name evidence="6" type="ORF">L1857_12390</name>
</gene>
<protein>
    <submittedName>
        <fullName evidence="6">NAD(P)-binding domain-containing protein</fullName>
    </submittedName>
</protein>
<dbReference type="RefSeq" id="WP_249465147.1">
    <property type="nucleotide sequence ID" value="NZ_CP091196.1"/>
</dbReference>
<dbReference type="Pfam" id="PF21761">
    <property type="entry name" value="RedAm-like_C"/>
    <property type="match status" value="1"/>
</dbReference>
<comment type="similarity">
    <text evidence="1">Belongs to the HIBADH-related family.</text>
</comment>
<reference evidence="6" key="1">
    <citation type="submission" date="2022-01" db="EMBL/GenBank/DDBJ databases">
        <title>PSI-footprinting approach for the identification of protein synthesis inhibitor producers.</title>
        <authorList>
            <person name="Handel F."/>
            <person name="Kulik A."/>
            <person name="Wex K.W."/>
            <person name="Berscheid A."/>
            <person name="Saur J.S."/>
            <person name="Winkler A."/>
            <person name="Wibberg D."/>
            <person name="Kalinowski J."/>
            <person name="Broetz-Oesterhelt H."/>
            <person name="Mast Y."/>
        </authorList>
    </citation>
    <scope>NUCLEOTIDE SEQUENCE</scope>
    <source>
        <strain evidence="6">KNN 49.3e</strain>
    </source>
</reference>
<dbReference type="Pfam" id="PF03446">
    <property type="entry name" value="NAD_binding_2"/>
    <property type="match status" value="1"/>
</dbReference>
<feature type="domain" description="NADPH-dependent reductive aminase-like C-terminal" evidence="5">
    <location>
        <begin position="158"/>
        <end position="283"/>
    </location>
</feature>
<evidence type="ECO:0000259" key="4">
    <source>
        <dbReference type="Pfam" id="PF03446"/>
    </source>
</evidence>
<dbReference type="InterPro" id="IPR051265">
    <property type="entry name" value="HIBADH-related_NP60_sf"/>
</dbReference>
<evidence type="ECO:0000313" key="7">
    <source>
        <dbReference type="Proteomes" id="UP000830158"/>
    </source>
</evidence>
<evidence type="ECO:0000313" key="6">
    <source>
        <dbReference type="EMBL" id="UQS23563.1"/>
    </source>
</evidence>
<keyword evidence="2" id="KW-0560">Oxidoreductase</keyword>
<dbReference type="InterPro" id="IPR036291">
    <property type="entry name" value="NAD(P)-bd_dom_sf"/>
</dbReference>
<dbReference type="InterPro" id="IPR048666">
    <property type="entry name" value="RedAm-like_C"/>
</dbReference>
<keyword evidence="7" id="KW-1185">Reference proteome</keyword>
<evidence type="ECO:0000259" key="5">
    <source>
        <dbReference type="Pfam" id="PF21761"/>
    </source>
</evidence>
<evidence type="ECO:0000256" key="2">
    <source>
        <dbReference type="ARBA" id="ARBA00023002"/>
    </source>
</evidence>
<dbReference type="InterPro" id="IPR013328">
    <property type="entry name" value="6PGD_dom2"/>
</dbReference>
<sequence>MTKNSVTVLGLGLMGQALAGALVRAGHATTVWNRSPAKADALVAQGATRAGSVRDAVTASPLVIVCVTGADAVREILDPVAGELGDRVLVNLSSGTSREARETAARHPGRYLDGAIMAAPPAIGTPEAAIVYSGARAAFDEHEQILRDLGTATFLGDDPALSALHETAVLGLMYGILNGFLHSAALLGAAGVPADSFLPFARAGIDTVAGWLPGYARQIDEGTYPALDATLGTHLAAIEHVVHESEDAGVDPALPALVRAAARRAVSAGHGGDSYASVIEQFRDKESA</sequence>
<keyword evidence="3" id="KW-0732">Signal</keyword>
<feature type="signal peptide" evidence="3">
    <location>
        <begin position="1"/>
        <end position="19"/>
    </location>
</feature>
<name>A0ABY4NU27_9PSEU</name>
<proteinExistence type="inferred from homology"/>
<dbReference type="PIRSF" id="PIRSF000103">
    <property type="entry name" value="HIBADH"/>
    <property type="match status" value="1"/>
</dbReference>
<accession>A0ABY4NU27</accession>
<dbReference type="Proteomes" id="UP000830158">
    <property type="component" value="Chromosome"/>
</dbReference>
<feature type="chain" id="PRO_5046053882" evidence="3">
    <location>
        <begin position="20"/>
        <end position="288"/>
    </location>
</feature>
<dbReference type="PANTHER" id="PTHR43580:SF2">
    <property type="entry name" value="CYTOKINE-LIKE NUCLEAR FACTOR N-PAC"/>
    <property type="match status" value="1"/>
</dbReference>
<dbReference type="InterPro" id="IPR006115">
    <property type="entry name" value="6PGDH_NADP-bd"/>
</dbReference>
<dbReference type="Gene3D" id="3.40.50.720">
    <property type="entry name" value="NAD(P)-binding Rossmann-like Domain"/>
    <property type="match status" value="1"/>
</dbReference>
<evidence type="ECO:0000256" key="3">
    <source>
        <dbReference type="SAM" id="SignalP"/>
    </source>
</evidence>
<feature type="domain" description="6-phosphogluconate dehydrogenase NADP-binding" evidence="4">
    <location>
        <begin position="6"/>
        <end position="154"/>
    </location>
</feature>